<dbReference type="GO" id="GO:0030435">
    <property type="term" value="P:sporulation resulting in formation of a cellular spore"/>
    <property type="evidence" value="ECO:0007669"/>
    <property type="project" value="UniProtKB-UniRule"/>
</dbReference>
<keyword evidence="8 13" id="KW-0805">Transcription regulation</keyword>
<dbReference type="CDD" id="cd17561">
    <property type="entry name" value="REC_Spo0A"/>
    <property type="match status" value="1"/>
</dbReference>
<dbReference type="GO" id="GO:0005829">
    <property type="term" value="C:cytosol"/>
    <property type="evidence" value="ECO:0007669"/>
    <property type="project" value="TreeGrafter"/>
</dbReference>
<feature type="modified residue" description="4-aspartylphosphate" evidence="15">
    <location>
        <position position="56"/>
    </location>
</feature>
<evidence type="ECO:0000259" key="16">
    <source>
        <dbReference type="PROSITE" id="PS50110"/>
    </source>
</evidence>
<evidence type="ECO:0000256" key="8">
    <source>
        <dbReference type="ARBA" id="ARBA00023015"/>
    </source>
</evidence>
<evidence type="ECO:0000256" key="11">
    <source>
        <dbReference type="ARBA" id="ARBA00023163"/>
    </source>
</evidence>
<dbReference type="InterPro" id="IPR014879">
    <property type="entry name" value="Spo0A_C"/>
</dbReference>
<dbReference type="SUPFAM" id="SSF52172">
    <property type="entry name" value="CheY-like"/>
    <property type="match status" value="1"/>
</dbReference>
<evidence type="ECO:0000256" key="4">
    <source>
        <dbReference type="ARBA" id="ARBA00022553"/>
    </source>
</evidence>
<evidence type="ECO:0000256" key="5">
    <source>
        <dbReference type="ARBA" id="ARBA00022837"/>
    </source>
</evidence>
<keyword evidence="18" id="KW-1185">Reference proteome</keyword>
<dbReference type="PANTHER" id="PTHR48111:SF9">
    <property type="entry name" value="TWO-COMPONENT RESPONSE REGULATOR RECEIVER PROTEIN"/>
    <property type="match status" value="1"/>
</dbReference>
<dbReference type="SMART" id="SM00448">
    <property type="entry name" value="REC"/>
    <property type="match status" value="1"/>
</dbReference>
<keyword evidence="4 15" id="KW-0597">Phosphoprotein</keyword>
<keyword evidence="7 13" id="KW-0902">Two-component regulatory system</keyword>
<keyword evidence="11 13" id="KW-0804">Transcription</keyword>
<evidence type="ECO:0000313" key="18">
    <source>
        <dbReference type="Proteomes" id="UP001139263"/>
    </source>
</evidence>
<evidence type="ECO:0000256" key="6">
    <source>
        <dbReference type="ARBA" id="ARBA00022969"/>
    </source>
</evidence>
<dbReference type="PIRSF" id="PIRSF002937">
    <property type="entry name" value="Res_reg_Spo0A"/>
    <property type="match status" value="1"/>
</dbReference>
<dbReference type="Pfam" id="PF00072">
    <property type="entry name" value="Response_reg"/>
    <property type="match status" value="1"/>
</dbReference>
<keyword evidence="13 14" id="KW-0479">Metal-binding</keyword>
<dbReference type="Gene3D" id="3.40.50.2300">
    <property type="match status" value="1"/>
</dbReference>
<dbReference type="AlphaFoldDB" id="A0A9X1VBT7"/>
<evidence type="ECO:0000256" key="14">
    <source>
        <dbReference type="PIRSR" id="PIRSR002937-1"/>
    </source>
</evidence>
<evidence type="ECO:0000313" key="17">
    <source>
        <dbReference type="EMBL" id="MCI0183127.1"/>
    </source>
</evidence>
<dbReference type="GO" id="GO:0005509">
    <property type="term" value="F:calcium ion binding"/>
    <property type="evidence" value="ECO:0007669"/>
    <property type="project" value="UniProtKB-UniRule"/>
</dbReference>
<comment type="cofactor">
    <cofactor evidence="13 14">
        <name>Ca(2+)</name>
        <dbReference type="ChEBI" id="CHEBI:29108"/>
    </cofactor>
    <text evidence="13 14">Binds 1 Ca(2+) ion per subunit.</text>
</comment>
<sequence>MEKTRILIADDNREFAELLTEYLGEEHDMEVVGTAFNGQEALSLIEDEQLDIVILDIIMPVLDGIGVLERLRQSDVPVLPRVIMLTAFGQDAVTKRALDLGALYYVLKPFDMELLVERIRGVVTVDTFVERSRVAAGIGTGSSSYTYASGSSFTTSSPRLVSVNPKTRSIDQLITSVIHEIGVPAHIKGYQYLREAILMVYNDVEILGSVTKILYPKIGEKFGTTASRVERAIRHAIEVAWSRGNTDAIAQVFRYTVNVSKAKPTNSEFIAMIADKLRMETKVS</sequence>
<keyword evidence="9 13" id="KW-0238">DNA-binding</keyword>
<dbReference type="InterPro" id="IPR036388">
    <property type="entry name" value="WH-like_DNA-bd_sf"/>
</dbReference>
<keyword evidence="3 13" id="KW-0678">Repressor</keyword>
<dbReference type="GO" id="GO:0032993">
    <property type="term" value="C:protein-DNA complex"/>
    <property type="evidence" value="ECO:0007669"/>
    <property type="project" value="TreeGrafter"/>
</dbReference>
<dbReference type="GO" id="GO:0000976">
    <property type="term" value="F:transcription cis-regulatory region binding"/>
    <property type="evidence" value="ECO:0007669"/>
    <property type="project" value="TreeGrafter"/>
</dbReference>
<proteinExistence type="predicted"/>
<feature type="binding site" evidence="14">
    <location>
        <position position="11"/>
    </location>
    <ligand>
        <name>Ca(2+)</name>
        <dbReference type="ChEBI" id="CHEBI:29108"/>
    </ligand>
</feature>
<evidence type="ECO:0000256" key="7">
    <source>
        <dbReference type="ARBA" id="ARBA00023012"/>
    </source>
</evidence>
<evidence type="ECO:0000256" key="13">
    <source>
        <dbReference type="PIRNR" id="PIRNR002937"/>
    </source>
</evidence>
<accession>A0A9X1VBT7</accession>
<dbReference type="GO" id="GO:0051606">
    <property type="term" value="P:detection of stimulus"/>
    <property type="evidence" value="ECO:0007669"/>
    <property type="project" value="UniProtKB-UniRule"/>
</dbReference>
<comment type="function">
    <text evidence="13">May play the central regulatory role in sporulation. It may be an element of the effector pathway responsible for the activation of sporulation genes in response to nutritional stress. Spo0A may act in concert with spo0H (a sigma factor) to control the expression of some genes that are critical to the sporulation process.</text>
</comment>
<dbReference type="NCBIfam" id="TIGR02875">
    <property type="entry name" value="spore_0_A"/>
    <property type="match status" value="1"/>
</dbReference>
<evidence type="ECO:0000256" key="12">
    <source>
        <dbReference type="ARBA" id="ARBA00025691"/>
    </source>
</evidence>
<dbReference type="InterPro" id="IPR016032">
    <property type="entry name" value="Sig_transdc_resp-reg_C-effctor"/>
</dbReference>
<dbReference type="PANTHER" id="PTHR48111">
    <property type="entry name" value="REGULATOR OF RPOS"/>
    <property type="match status" value="1"/>
</dbReference>
<feature type="binding site" evidence="14">
    <location>
        <position position="10"/>
    </location>
    <ligand>
        <name>Ca(2+)</name>
        <dbReference type="ChEBI" id="CHEBI:29108"/>
    </ligand>
</feature>
<reference evidence="17" key="1">
    <citation type="submission" date="2022-03" db="EMBL/GenBank/DDBJ databases">
        <title>Draft Genome Sequence of Firmicute Strain S0AB, a Heterotrophic Iron/Sulfur-Oxidizing Extreme Acidophile.</title>
        <authorList>
            <person name="Vergara E."/>
            <person name="Pakostova E."/>
            <person name="Johnson D.B."/>
            <person name="Holmes D.S."/>
        </authorList>
    </citation>
    <scope>NUCLEOTIDE SEQUENCE</scope>
    <source>
        <strain evidence="17">S0AB</strain>
    </source>
</reference>
<evidence type="ECO:0000256" key="9">
    <source>
        <dbReference type="ARBA" id="ARBA00023125"/>
    </source>
</evidence>
<gene>
    <name evidence="17" type="primary">spo0A</name>
    <name evidence="17" type="ORF">MM817_01397</name>
</gene>
<dbReference type="PROSITE" id="PS50110">
    <property type="entry name" value="RESPONSE_REGULATORY"/>
    <property type="match status" value="1"/>
</dbReference>
<keyword evidence="10 13" id="KW-0010">Activator</keyword>
<dbReference type="InterPro" id="IPR012052">
    <property type="entry name" value="Spore_0_A"/>
</dbReference>
<dbReference type="InterPro" id="IPR001789">
    <property type="entry name" value="Sig_transdc_resp-reg_receiver"/>
</dbReference>
<comment type="function">
    <text evidence="12">May play the central regulatory role in sporulation. It may be an element of the effector pathway responsible for the activation of sporulation genes in response to nutritional stress. Spo0A may act in concert with Spo0H (a sigma factor) to control the expression of some genes that are critical to the sporulation process. Repressor of abrB, activator of the spoIIa operon. Binds the DNA sequence 5'-TGNCGAA-3' (0A box).</text>
</comment>
<evidence type="ECO:0000256" key="10">
    <source>
        <dbReference type="ARBA" id="ARBA00023159"/>
    </source>
</evidence>
<keyword evidence="5 13" id="KW-0106">Calcium</keyword>
<feature type="binding site" evidence="14">
    <location>
        <position position="56"/>
    </location>
    <ligand>
        <name>Ca(2+)</name>
        <dbReference type="ChEBI" id="CHEBI:29108"/>
    </ligand>
</feature>
<evidence type="ECO:0000256" key="15">
    <source>
        <dbReference type="PROSITE-ProRule" id="PRU00169"/>
    </source>
</evidence>
<evidence type="ECO:0000256" key="2">
    <source>
        <dbReference type="ARBA" id="ARBA00022490"/>
    </source>
</evidence>
<dbReference type="Proteomes" id="UP001139263">
    <property type="component" value="Unassembled WGS sequence"/>
</dbReference>
<dbReference type="RefSeq" id="WP_241712981.1">
    <property type="nucleotide sequence ID" value="NZ_JALBUF010000003.1"/>
</dbReference>
<keyword evidence="2 13" id="KW-0963">Cytoplasm</keyword>
<dbReference type="InterPro" id="IPR011006">
    <property type="entry name" value="CheY-like_superfamily"/>
</dbReference>
<dbReference type="Pfam" id="PF08769">
    <property type="entry name" value="Spo0A_C"/>
    <property type="match status" value="1"/>
</dbReference>
<dbReference type="EMBL" id="JALBUF010000003">
    <property type="protein sequence ID" value="MCI0183127.1"/>
    <property type="molecule type" value="Genomic_DNA"/>
</dbReference>
<dbReference type="GO" id="GO:0000156">
    <property type="term" value="F:phosphorelay response regulator activity"/>
    <property type="evidence" value="ECO:0007669"/>
    <property type="project" value="TreeGrafter"/>
</dbReference>
<dbReference type="InterPro" id="IPR039420">
    <property type="entry name" value="WalR-like"/>
</dbReference>
<dbReference type="GO" id="GO:0042173">
    <property type="term" value="P:regulation of sporulation resulting in formation of a cellular spore"/>
    <property type="evidence" value="ECO:0007669"/>
    <property type="project" value="InterPro"/>
</dbReference>
<dbReference type="Gene3D" id="1.10.10.10">
    <property type="entry name" value="Winged helix-like DNA-binding domain superfamily/Winged helix DNA-binding domain"/>
    <property type="match status" value="1"/>
</dbReference>
<dbReference type="SUPFAM" id="SSF46894">
    <property type="entry name" value="C-terminal effector domain of the bipartite response regulators"/>
    <property type="match status" value="1"/>
</dbReference>
<organism evidence="17 18">
    <name type="scientific">Sulfoacidibacillus ferrooxidans</name>
    <dbReference type="NCBI Taxonomy" id="2005001"/>
    <lineage>
        <taxon>Bacteria</taxon>
        <taxon>Bacillati</taxon>
        <taxon>Bacillota</taxon>
        <taxon>Bacilli</taxon>
        <taxon>Bacillales</taxon>
        <taxon>Alicyclobacillaceae</taxon>
        <taxon>Sulfoacidibacillus</taxon>
    </lineage>
</organism>
<evidence type="ECO:0000256" key="1">
    <source>
        <dbReference type="ARBA" id="ARBA00004496"/>
    </source>
</evidence>
<comment type="subcellular location">
    <subcellularLocation>
        <location evidence="1 13">Cytoplasm</location>
    </subcellularLocation>
</comment>
<name>A0A9X1VBT7_9BACL</name>
<protein>
    <recommendedName>
        <fullName evidence="13">Stage 0 sporulation protein A homolog</fullName>
    </recommendedName>
</protein>
<keyword evidence="6 13" id="KW-0749">Sporulation</keyword>
<evidence type="ECO:0000256" key="3">
    <source>
        <dbReference type="ARBA" id="ARBA00022491"/>
    </source>
</evidence>
<dbReference type="GO" id="GO:0003700">
    <property type="term" value="F:DNA-binding transcription factor activity"/>
    <property type="evidence" value="ECO:0007669"/>
    <property type="project" value="InterPro"/>
</dbReference>
<feature type="domain" description="Response regulatory" evidence="16">
    <location>
        <begin position="5"/>
        <end position="123"/>
    </location>
</feature>
<comment type="caution">
    <text evidence="17">The sequence shown here is derived from an EMBL/GenBank/DDBJ whole genome shotgun (WGS) entry which is preliminary data.</text>
</comment>